<feature type="compositionally biased region" description="Basic and acidic residues" evidence="1">
    <location>
        <begin position="215"/>
        <end position="232"/>
    </location>
</feature>
<name>A0ABQ7NNC5_BRACM</name>
<comment type="caution">
    <text evidence="2">The sequence shown here is derived from an EMBL/GenBank/DDBJ whole genome shotgun (WGS) entry which is preliminary data.</text>
</comment>
<evidence type="ECO:0008006" key="4">
    <source>
        <dbReference type="Google" id="ProtNLM"/>
    </source>
</evidence>
<gene>
    <name evidence="2" type="primary">A02p059130.1_BraROA</name>
    <name evidence="2" type="ORF">IGI04_008654</name>
</gene>
<feature type="compositionally biased region" description="Basic and acidic residues" evidence="1">
    <location>
        <begin position="467"/>
        <end position="491"/>
    </location>
</feature>
<accession>A0ABQ7NNC5</accession>
<proteinExistence type="predicted"/>
<sequence>MALDYKPPEEFVVNSLQPLADFDVTGSTELWLIQCPMSHVPEIEGKELKVKLAEDGVLGRFEDSSGKEVELVSFASQEGDATVIIPCENESKIVGKISRRVSLVRFPEPEELLETFKTQQKALRAVTSSSVRNSNPAMSSRRKSGQSSLRHSGREKSFFSGFTETPKSSKRKHSEPSASKHGSGSSDRSGKSKKKMGNCAIKPKVLKDSDEDLVPVERDTTVHNKYSGEKSKNNAPNAADEEAAAARRSEKGKDILIEDDAEDGNSKRQSLSLLFHEDKAIVKELTGPAKPVINNNKGDVSSEVSKLDDVSAPATSNVIKAPETFDVQTRDDLHVKIPNESKVKTPETPKAKEAEEKEVNYSENWEVKFPEESESMKKSEAVKVVEDSKPPQVSKVSAPILSEVKVTKENDVPEVLEDKSVSKVSEVHAPTELSELKVTKEPEVHEVLEDKNIVSKACEVDAPPKLSEVKGTKESDVPKVLEDKNVSKDSEVPTPPELSEIKVTKESDVHEVLEDKNVSEISKCKTDEVKAAESELLKVAEVQSSKDLEIKVPKVFEMKTPETSNVKVGSDVKTKVGFEVKTNQEASEVKTTKEKEVPEFLDAQKKIDRSEAQILEDIKLSEENMAVTGKAEEGEKGLSFEKKVKGITMSDLDNK</sequence>
<feature type="region of interest" description="Disordered" evidence="1">
    <location>
        <begin position="123"/>
        <end position="268"/>
    </location>
</feature>
<feature type="compositionally biased region" description="Polar residues" evidence="1">
    <location>
        <begin position="123"/>
        <end position="138"/>
    </location>
</feature>
<organism evidence="2 3">
    <name type="scientific">Brassica rapa subsp. trilocularis</name>
    <dbReference type="NCBI Taxonomy" id="1813537"/>
    <lineage>
        <taxon>Eukaryota</taxon>
        <taxon>Viridiplantae</taxon>
        <taxon>Streptophyta</taxon>
        <taxon>Embryophyta</taxon>
        <taxon>Tracheophyta</taxon>
        <taxon>Spermatophyta</taxon>
        <taxon>Magnoliopsida</taxon>
        <taxon>eudicotyledons</taxon>
        <taxon>Gunneridae</taxon>
        <taxon>Pentapetalae</taxon>
        <taxon>rosids</taxon>
        <taxon>malvids</taxon>
        <taxon>Brassicales</taxon>
        <taxon>Brassicaceae</taxon>
        <taxon>Brassiceae</taxon>
        <taxon>Brassica</taxon>
    </lineage>
</organism>
<evidence type="ECO:0000313" key="2">
    <source>
        <dbReference type="EMBL" id="KAG5412335.1"/>
    </source>
</evidence>
<dbReference type="InterPro" id="IPR038823">
    <property type="entry name" value="MED2_plant"/>
</dbReference>
<keyword evidence="3" id="KW-1185">Reference proteome</keyword>
<dbReference type="PANTHER" id="PTHR36407">
    <property type="entry name" value="MEDIATOR-ASSOCIATED PROTEIN 2"/>
    <property type="match status" value="1"/>
</dbReference>
<dbReference type="PANTHER" id="PTHR36407:SF1">
    <property type="entry name" value="MEDIATOR-ASSOCIATED PROTEIN 2"/>
    <property type="match status" value="1"/>
</dbReference>
<evidence type="ECO:0000313" key="3">
    <source>
        <dbReference type="Proteomes" id="UP000823674"/>
    </source>
</evidence>
<feature type="region of interest" description="Disordered" evidence="1">
    <location>
        <begin position="467"/>
        <end position="496"/>
    </location>
</feature>
<reference evidence="2 3" key="1">
    <citation type="submission" date="2021-03" db="EMBL/GenBank/DDBJ databases">
        <authorList>
            <person name="King G.J."/>
            <person name="Bancroft I."/>
            <person name="Baten A."/>
            <person name="Bloomfield J."/>
            <person name="Borpatragohain P."/>
            <person name="He Z."/>
            <person name="Irish N."/>
            <person name="Irwin J."/>
            <person name="Liu K."/>
            <person name="Mauleon R.P."/>
            <person name="Moore J."/>
            <person name="Morris R."/>
            <person name="Ostergaard L."/>
            <person name="Wang B."/>
            <person name="Wells R."/>
        </authorList>
    </citation>
    <scope>NUCLEOTIDE SEQUENCE [LARGE SCALE GENOMIC DNA]</scope>
    <source>
        <strain evidence="2">R-o-18</strain>
        <tissue evidence="2">Leaf</tissue>
    </source>
</reference>
<feature type="compositionally biased region" description="Low complexity" evidence="1">
    <location>
        <begin position="176"/>
        <end position="187"/>
    </location>
</feature>
<dbReference type="EMBL" id="JADBGQ010000002">
    <property type="protein sequence ID" value="KAG5412335.1"/>
    <property type="molecule type" value="Genomic_DNA"/>
</dbReference>
<feature type="compositionally biased region" description="Polar residues" evidence="1">
    <location>
        <begin position="293"/>
        <end position="304"/>
    </location>
</feature>
<protein>
    <recommendedName>
        <fullName evidence="4">Nucleoplasmin-like domain-containing protein</fullName>
    </recommendedName>
</protein>
<feature type="compositionally biased region" description="Basic and acidic residues" evidence="1">
    <location>
        <begin position="244"/>
        <end position="256"/>
    </location>
</feature>
<feature type="region of interest" description="Disordered" evidence="1">
    <location>
        <begin position="289"/>
        <end position="310"/>
    </location>
</feature>
<dbReference type="Proteomes" id="UP000823674">
    <property type="component" value="Chromosome A02"/>
</dbReference>
<feature type="region of interest" description="Disordered" evidence="1">
    <location>
        <begin position="330"/>
        <end position="361"/>
    </location>
</feature>
<evidence type="ECO:0000256" key="1">
    <source>
        <dbReference type="SAM" id="MobiDB-lite"/>
    </source>
</evidence>